<dbReference type="InterPro" id="IPR032861">
    <property type="entry name" value="TAXi_N"/>
</dbReference>
<evidence type="ECO:0000256" key="4">
    <source>
        <dbReference type="ARBA" id="ARBA00022801"/>
    </source>
</evidence>
<comment type="similarity">
    <text evidence="1">Belongs to the peptidase A1 family.</text>
</comment>
<dbReference type="PROSITE" id="PS51767">
    <property type="entry name" value="PEPTIDASE_A1"/>
    <property type="match status" value="1"/>
</dbReference>
<evidence type="ECO:0000256" key="2">
    <source>
        <dbReference type="ARBA" id="ARBA00022670"/>
    </source>
</evidence>
<dbReference type="GO" id="GO:0006508">
    <property type="term" value="P:proteolysis"/>
    <property type="evidence" value="ECO:0007669"/>
    <property type="project" value="UniProtKB-KW"/>
</dbReference>
<gene>
    <name evidence="7" type="ORF">LTRI10_LOCUS23582</name>
</gene>
<keyword evidence="4" id="KW-0378">Hydrolase</keyword>
<keyword evidence="2" id="KW-0645">Protease</keyword>
<dbReference type="PANTHER" id="PTHR47967:SF128">
    <property type="entry name" value="ASPARTIC PROTEINASE CDR1-LIKE"/>
    <property type="match status" value="1"/>
</dbReference>
<keyword evidence="5" id="KW-0325">Glycoprotein</keyword>
<evidence type="ECO:0000256" key="5">
    <source>
        <dbReference type="ARBA" id="ARBA00023180"/>
    </source>
</evidence>
<evidence type="ECO:0000256" key="3">
    <source>
        <dbReference type="ARBA" id="ARBA00022750"/>
    </source>
</evidence>
<dbReference type="EMBL" id="OZ034817">
    <property type="protein sequence ID" value="CAL1382248.1"/>
    <property type="molecule type" value="Genomic_DNA"/>
</dbReference>
<sequence>MAVASITKMSYLITSVLVTAFLFSLSIATSPSSKTSFTLDLIHKHSIIHSSPPWTPYYPSRSSLQRSFDRINGVSAFPDELAPKADPIELSLGDGDYLMKVSIGTPPTHIYASIETRSDLIWTQCEPCVMCFRQHDPYFRPNNSSTYAPLPCDSPTCYPNLNTSAAAFSSLATTCSDGACFYFQREGSFLTDGLLGTDNVTLADVVNLPGATFGCGVFNAYGGANYTDDNVPTTRPSGSVGLGPGPNSLVSKVHEYSVTETFAYCLTPPFVNSNNNGAGKIRFGRNDFTNDTVSDHSNTTFVPMSFLDPYSDYRFILHGIGVGGEMVEFSKVSSSGRGVKLYMIMDTGTPLTFLPSAFYDAVAAKVENQTKHLDKVEDPLGVLEPCYDVRGGVGNELADVDVPEMTVHFELPGNGQSAPGTLKLRPDNTFIKTSEDVACLAFAPTMSENTGVYGNLAQMNFLVTYDMDMEQLWFKEADCSRI</sequence>
<feature type="domain" description="Peptidase A1" evidence="6">
    <location>
        <begin position="97"/>
        <end position="475"/>
    </location>
</feature>
<keyword evidence="8" id="KW-1185">Reference proteome</keyword>
<dbReference type="InterPro" id="IPR021109">
    <property type="entry name" value="Peptidase_aspartic_dom_sf"/>
</dbReference>
<evidence type="ECO:0000256" key="1">
    <source>
        <dbReference type="ARBA" id="ARBA00007447"/>
    </source>
</evidence>
<evidence type="ECO:0000313" key="8">
    <source>
        <dbReference type="Proteomes" id="UP001497516"/>
    </source>
</evidence>
<dbReference type="Pfam" id="PF14541">
    <property type="entry name" value="TAXi_C"/>
    <property type="match status" value="1"/>
</dbReference>
<evidence type="ECO:0000259" key="6">
    <source>
        <dbReference type="PROSITE" id="PS51767"/>
    </source>
</evidence>
<dbReference type="SUPFAM" id="SSF50630">
    <property type="entry name" value="Acid proteases"/>
    <property type="match status" value="1"/>
</dbReference>
<reference evidence="7 8" key="1">
    <citation type="submission" date="2024-04" db="EMBL/GenBank/DDBJ databases">
        <authorList>
            <person name="Fracassetti M."/>
        </authorList>
    </citation>
    <scope>NUCLEOTIDE SEQUENCE [LARGE SCALE GENOMIC DNA]</scope>
</reference>
<organism evidence="7 8">
    <name type="scientific">Linum trigynum</name>
    <dbReference type="NCBI Taxonomy" id="586398"/>
    <lineage>
        <taxon>Eukaryota</taxon>
        <taxon>Viridiplantae</taxon>
        <taxon>Streptophyta</taxon>
        <taxon>Embryophyta</taxon>
        <taxon>Tracheophyta</taxon>
        <taxon>Spermatophyta</taxon>
        <taxon>Magnoliopsida</taxon>
        <taxon>eudicotyledons</taxon>
        <taxon>Gunneridae</taxon>
        <taxon>Pentapetalae</taxon>
        <taxon>rosids</taxon>
        <taxon>fabids</taxon>
        <taxon>Malpighiales</taxon>
        <taxon>Linaceae</taxon>
        <taxon>Linum</taxon>
    </lineage>
</organism>
<dbReference type="Proteomes" id="UP001497516">
    <property type="component" value="Chromosome 4"/>
</dbReference>
<dbReference type="Gene3D" id="2.40.70.10">
    <property type="entry name" value="Acid Proteases"/>
    <property type="match status" value="2"/>
</dbReference>
<dbReference type="InterPro" id="IPR033121">
    <property type="entry name" value="PEPTIDASE_A1"/>
</dbReference>
<evidence type="ECO:0000313" key="7">
    <source>
        <dbReference type="EMBL" id="CAL1382248.1"/>
    </source>
</evidence>
<protein>
    <recommendedName>
        <fullName evidence="6">Peptidase A1 domain-containing protein</fullName>
    </recommendedName>
</protein>
<dbReference type="AlphaFoldDB" id="A0AAV2E8F9"/>
<keyword evidence="3" id="KW-0064">Aspartyl protease</keyword>
<dbReference type="CDD" id="cd05476">
    <property type="entry name" value="pepsin_A_like_plant"/>
    <property type="match status" value="1"/>
</dbReference>
<proteinExistence type="inferred from homology"/>
<dbReference type="GO" id="GO:0004190">
    <property type="term" value="F:aspartic-type endopeptidase activity"/>
    <property type="evidence" value="ECO:0007669"/>
    <property type="project" value="UniProtKB-KW"/>
</dbReference>
<dbReference type="InterPro" id="IPR032799">
    <property type="entry name" value="TAXi_C"/>
</dbReference>
<accession>A0AAV2E8F9</accession>
<dbReference type="Pfam" id="PF14543">
    <property type="entry name" value="TAXi_N"/>
    <property type="match status" value="1"/>
</dbReference>
<dbReference type="InterPro" id="IPR051708">
    <property type="entry name" value="Plant_Aspart_Prot_A1"/>
</dbReference>
<dbReference type="PANTHER" id="PTHR47967">
    <property type="entry name" value="OS07G0603500 PROTEIN-RELATED"/>
    <property type="match status" value="1"/>
</dbReference>
<dbReference type="GO" id="GO:0005576">
    <property type="term" value="C:extracellular region"/>
    <property type="evidence" value="ECO:0007669"/>
    <property type="project" value="TreeGrafter"/>
</dbReference>
<dbReference type="InterPro" id="IPR034161">
    <property type="entry name" value="Pepsin-like_plant"/>
</dbReference>
<name>A0AAV2E8F9_9ROSI</name>